<proteinExistence type="inferred from homology"/>
<dbReference type="Pfam" id="PF13088">
    <property type="entry name" value="BNR_2"/>
    <property type="match status" value="1"/>
</dbReference>
<dbReference type="GO" id="GO:0000272">
    <property type="term" value="P:polysaccharide catabolic process"/>
    <property type="evidence" value="ECO:0007669"/>
    <property type="project" value="UniProtKB-KW"/>
</dbReference>
<evidence type="ECO:0000259" key="12">
    <source>
        <dbReference type="PROSITE" id="PS50025"/>
    </source>
</evidence>
<dbReference type="Pfam" id="PF25275">
    <property type="entry name" value="Golvesin_C"/>
    <property type="match status" value="1"/>
</dbReference>
<dbReference type="SMART" id="SM00060">
    <property type="entry name" value="FN3"/>
    <property type="match status" value="1"/>
</dbReference>
<dbReference type="SUPFAM" id="SSF49899">
    <property type="entry name" value="Concanavalin A-like lectins/glucanases"/>
    <property type="match status" value="1"/>
</dbReference>
<feature type="compositionally biased region" description="Low complexity" evidence="10">
    <location>
        <begin position="30"/>
        <end position="49"/>
    </location>
</feature>
<dbReference type="InterPro" id="IPR013783">
    <property type="entry name" value="Ig-like_fold"/>
</dbReference>
<keyword evidence="8" id="KW-0326">Glycosidase</keyword>
<sequence length="1022" mass="108293">MLHRLTAIAGILTAGALVTGALTAGALTAGAADPAARGTPAPRTQAPRTSESGYFHETTLWDSESDSHENFHVHALAVTPDDTVLAFTEGRYALSDGGPKDILMRRSTDGGDTWEPTEVLVPTGGETWGNPTALVDSETGTAFLFYQGPTSADVNLIRSDDSGASWSDPVGFGHLFADNPFGWILNGPGPGHGIQLDSGRLILPILHRRSVNLPASERRYGIDTLYSDDHGETWQRGGRVPVSPDYPINESRIWQRADGAVVVNGRAAAGGHRHRISAVSTDGGLTWSDPVLEPATGRYTAVDSSVLRYEGPDGVGRTLHSRPDSARRENLTVAVSYDDGYTYRYEKTLHPGPSYYSDLAVLSDGTILALYGRDGDVLAFPGRVALARFDVAWLTDGRDTGSGGPGLTEHEVELASTAGVRTGTKTGKPVFSTVTPDASGHANHAIVAGSPDAVDGAVGPALEFGPGDHLELPRSDSITGAGETFTAAAWFRTEQQTSQTIMWAYGMGSSTPQWWIRAEPGDNRIRALLDSGAATRSLVAPGDVADGEWHHVALTRSDDAMALYVDGELAAEAENLFGSASAGARLGIHIGQRPDGANPFTGAVDEVYLYDTALPASEIAALADAGSGATPPGGAVVRLPLEETRPQPVLPERPRVVDDANARGGRALHYEAAAPGDYIDVPFRLPRDSGDFEVAVRYHRFWDRGQIQVSIDGADLPEGLIDPSLAANEAYETYQLGTVSLDKGLHRIRFTLVDEGRLGGTAITPDHLTLISGGSDHDLVRDAVVDDDSVGAFEMSGTWGRATGQAGHPYYGVSYRSASTGTGDRAVRWRPDVPVTDDYQVLAWYVSHPNRASNAPYTINHADGETTVRVDQRGQARSLTDPDRPGVWVNLGTHRFEAGSSGSVELGNDADGFVIADAITLTRDPVPDTPDDVQATAASSSSIDVTWIASEGATGYHVERRPAGTGAWEFAGETPGDQTTLTSTGLSPGTAYEHRVYAVVDTHPGRPARGSLPTDPVQATTT</sequence>
<keyword evidence="5 11" id="KW-0732">Signal</keyword>
<feature type="chain" id="PRO_5026814542" description="exo-alpha-sialidase" evidence="11">
    <location>
        <begin position="32"/>
        <end position="1022"/>
    </location>
</feature>
<keyword evidence="15" id="KW-1185">Reference proteome</keyword>
<comment type="caution">
    <text evidence="14">The sequence shown here is derived from an EMBL/GenBank/DDBJ whole genome shotgun (WGS) entry which is preliminary data.</text>
</comment>
<evidence type="ECO:0000313" key="15">
    <source>
        <dbReference type="Proteomes" id="UP000469185"/>
    </source>
</evidence>
<dbReference type="InterPro" id="IPR036116">
    <property type="entry name" value="FN3_sf"/>
</dbReference>
<evidence type="ECO:0000256" key="7">
    <source>
        <dbReference type="ARBA" id="ARBA00023273"/>
    </source>
</evidence>
<dbReference type="GO" id="GO:0009313">
    <property type="term" value="P:oligosaccharide catabolic process"/>
    <property type="evidence" value="ECO:0007669"/>
    <property type="project" value="TreeGrafter"/>
</dbReference>
<dbReference type="PROSITE" id="PS50025">
    <property type="entry name" value="LAM_G_DOMAIN"/>
    <property type="match status" value="1"/>
</dbReference>
<dbReference type="Gene3D" id="2.120.10.10">
    <property type="match status" value="1"/>
</dbReference>
<accession>A0A6N9YFH1</accession>
<dbReference type="Pfam" id="PF13385">
    <property type="entry name" value="Laminin_G_3"/>
    <property type="match status" value="1"/>
</dbReference>
<dbReference type="Pfam" id="PF00041">
    <property type="entry name" value="fn3"/>
    <property type="match status" value="1"/>
</dbReference>
<feature type="domain" description="Fibronectin type-III" evidence="13">
    <location>
        <begin position="929"/>
        <end position="1022"/>
    </location>
</feature>
<feature type="domain" description="Laminin G" evidence="12">
    <location>
        <begin position="459"/>
        <end position="629"/>
    </location>
</feature>
<evidence type="ECO:0000313" key="14">
    <source>
        <dbReference type="EMBL" id="NED93756.1"/>
    </source>
</evidence>
<dbReference type="SUPFAM" id="SSF50939">
    <property type="entry name" value="Sialidases"/>
    <property type="match status" value="1"/>
</dbReference>
<evidence type="ECO:0000256" key="6">
    <source>
        <dbReference type="ARBA" id="ARBA00023157"/>
    </source>
</evidence>
<dbReference type="CDD" id="cd15482">
    <property type="entry name" value="Sialidase_non-viral"/>
    <property type="match status" value="1"/>
</dbReference>
<dbReference type="GO" id="GO:0042995">
    <property type="term" value="C:cell projection"/>
    <property type="evidence" value="ECO:0007669"/>
    <property type="project" value="UniProtKB-SubCell"/>
</dbReference>
<dbReference type="Gene3D" id="2.60.120.200">
    <property type="match status" value="1"/>
</dbReference>
<dbReference type="GO" id="GO:0006689">
    <property type="term" value="P:ganglioside catabolic process"/>
    <property type="evidence" value="ECO:0007669"/>
    <property type="project" value="TreeGrafter"/>
</dbReference>
<evidence type="ECO:0000256" key="5">
    <source>
        <dbReference type="ARBA" id="ARBA00022729"/>
    </source>
</evidence>
<dbReference type="GO" id="GO:0005737">
    <property type="term" value="C:cytoplasm"/>
    <property type="evidence" value="ECO:0007669"/>
    <property type="project" value="TreeGrafter"/>
</dbReference>
<evidence type="ECO:0000256" key="9">
    <source>
        <dbReference type="ARBA" id="ARBA00023326"/>
    </source>
</evidence>
<dbReference type="InterPro" id="IPR036278">
    <property type="entry name" value="Sialidase_sf"/>
</dbReference>
<evidence type="ECO:0000256" key="2">
    <source>
        <dbReference type="ARBA" id="ARBA00004316"/>
    </source>
</evidence>
<dbReference type="Gene3D" id="2.60.40.10">
    <property type="entry name" value="Immunoglobulins"/>
    <property type="match status" value="1"/>
</dbReference>
<dbReference type="InterPro" id="IPR013320">
    <property type="entry name" value="ConA-like_dom_sf"/>
</dbReference>
<comment type="subcellular location">
    <subcellularLocation>
        <location evidence="2">Cell projection</location>
    </subcellularLocation>
</comment>
<evidence type="ECO:0000256" key="10">
    <source>
        <dbReference type="SAM" id="MobiDB-lite"/>
    </source>
</evidence>
<dbReference type="GO" id="GO:0016020">
    <property type="term" value="C:membrane"/>
    <property type="evidence" value="ECO:0007669"/>
    <property type="project" value="TreeGrafter"/>
</dbReference>
<organism evidence="14 15">
    <name type="scientific">Phytoactinopolyspora alkaliphila</name>
    <dbReference type="NCBI Taxonomy" id="1783498"/>
    <lineage>
        <taxon>Bacteria</taxon>
        <taxon>Bacillati</taxon>
        <taxon>Actinomycetota</taxon>
        <taxon>Actinomycetes</taxon>
        <taxon>Jiangellales</taxon>
        <taxon>Jiangellaceae</taxon>
        <taxon>Phytoactinopolyspora</taxon>
    </lineage>
</organism>
<evidence type="ECO:0000256" key="8">
    <source>
        <dbReference type="ARBA" id="ARBA00023295"/>
    </source>
</evidence>
<dbReference type="CDD" id="cd00063">
    <property type="entry name" value="FN3"/>
    <property type="match status" value="1"/>
</dbReference>
<dbReference type="InterPro" id="IPR033803">
    <property type="entry name" value="CBD-like_Golvesin-Xly"/>
</dbReference>
<dbReference type="GO" id="GO:0004308">
    <property type="term" value="F:exo-alpha-sialidase activity"/>
    <property type="evidence" value="ECO:0007669"/>
    <property type="project" value="UniProtKB-EC"/>
</dbReference>
<evidence type="ECO:0000259" key="13">
    <source>
        <dbReference type="PROSITE" id="PS50853"/>
    </source>
</evidence>
<comment type="similarity">
    <text evidence="3">Belongs to the glycosyl hydrolase 33 family.</text>
</comment>
<reference evidence="14 15" key="1">
    <citation type="submission" date="2020-02" db="EMBL/GenBank/DDBJ databases">
        <authorList>
            <person name="Li X.-J."/>
            <person name="Feng X.-M."/>
        </authorList>
    </citation>
    <scope>NUCLEOTIDE SEQUENCE [LARGE SCALE GENOMIC DNA]</scope>
    <source>
        <strain evidence="14 15">CGMCC 4.7225</strain>
    </source>
</reference>
<dbReference type="CDD" id="cd00110">
    <property type="entry name" value="LamG"/>
    <property type="match status" value="1"/>
</dbReference>
<keyword evidence="6" id="KW-1015">Disulfide bond</keyword>
<dbReference type="InterPro" id="IPR001791">
    <property type="entry name" value="Laminin_G"/>
</dbReference>
<dbReference type="EMBL" id="JAAGOB010000001">
    <property type="protein sequence ID" value="NED93756.1"/>
    <property type="molecule type" value="Genomic_DNA"/>
</dbReference>
<evidence type="ECO:0000256" key="11">
    <source>
        <dbReference type="SAM" id="SignalP"/>
    </source>
</evidence>
<dbReference type="InterPro" id="IPR026856">
    <property type="entry name" value="Sialidase_fam"/>
</dbReference>
<dbReference type="PROSITE" id="PS50853">
    <property type="entry name" value="FN3"/>
    <property type="match status" value="1"/>
</dbReference>
<keyword evidence="9" id="KW-0624">Polysaccharide degradation</keyword>
<dbReference type="SMART" id="SM00282">
    <property type="entry name" value="LamG"/>
    <property type="match status" value="1"/>
</dbReference>
<comment type="catalytic activity">
    <reaction evidence="1">
        <text>Hydrolysis of alpha-(2-&gt;3)-, alpha-(2-&gt;6)-, alpha-(2-&gt;8)- glycosidic linkages of terminal sialic acid residues in oligosaccharides, glycoproteins, glycolipids, colominic acid and synthetic substrates.</text>
        <dbReference type="EC" id="3.2.1.18"/>
    </reaction>
</comment>
<evidence type="ECO:0000256" key="3">
    <source>
        <dbReference type="ARBA" id="ARBA00009348"/>
    </source>
</evidence>
<dbReference type="EC" id="3.2.1.18" evidence="4"/>
<gene>
    <name evidence="14" type="ORF">G1H11_00315</name>
</gene>
<evidence type="ECO:0000256" key="1">
    <source>
        <dbReference type="ARBA" id="ARBA00000427"/>
    </source>
</evidence>
<dbReference type="Gene3D" id="2.60.120.260">
    <property type="entry name" value="Galactose-binding domain-like"/>
    <property type="match status" value="1"/>
</dbReference>
<keyword evidence="7" id="KW-0966">Cell projection</keyword>
<feature type="region of interest" description="Disordered" evidence="10">
    <location>
        <begin position="30"/>
        <end position="52"/>
    </location>
</feature>
<keyword evidence="8" id="KW-0378">Hydrolase</keyword>
<protein>
    <recommendedName>
        <fullName evidence="4">exo-alpha-sialidase</fullName>
        <ecNumber evidence="4">3.2.1.18</ecNumber>
    </recommendedName>
</protein>
<dbReference type="PANTHER" id="PTHR10628">
    <property type="entry name" value="SIALIDASE"/>
    <property type="match status" value="1"/>
</dbReference>
<dbReference type="SMART" id="SM00560">
    <property type="entry name" value="LamGL"/>
    <property type="match status" value="1"/>
</dbReference>
<dbReference type="Proteomes" id="UP000469185">
    <property type="component" value="Unassembled WGS sequence"/>
</dbReference>
<dbReference type="SUPFAM" id="SSF49265">
    <property type="entry name" value="Fibronectin type III"/>
    <property type="match status" value="1"/>
</dbReference>
<dbReference type="RefSeq" id="WP_163815004.1">
    <property type="nucleotide sequence ID" value="NZ_JAAGOB010000001.1"/>
</dbReference>
<feature type="region of interest" description="Disordered" evidence="10">
    <location>
        <begin position="1003"/>
        <end position="1022"/>
    </location>
</feature>
<feature type="signal peptide" evidence="11">
    <location>
        <begin position="1"/>
        <end position="31"/>
    </location>
</feature>
<name>A0A6N9YFH1_9ACTN</name>
<evidence type="ECO:0000256" key="4">
    <source>
        <dbReference type="ARBA" id="ARBA00012733"/>
    </source>
</evidence>
<keyword evidence="9" id="KW-0119">Carbohydrate metabolism</keyword>
<dbReference type="InterPro" id="IPR003961">
    <property type="entry name" value="FN3_dom"/>
</dbReference>
<dbReference type="InterPro" id="IPR006558">
    <property type="entry name" value="LamG-like"/>
</dbReference>
<dbReference type="PANTHER" id="PTHR10628:SF30">
    <property type="entry name" value="EXO-ALPHA-SIALIDASE"/>
    <property type="match status" value="1"/>
</dbReference>
<dbReference type="InterPro" id="IPR011040">
    <property type="entry name" value="Sialidase"/>
</dbReference>
<dbReference type="AlphaFoldDB" id="A0A6N9YFH1"/>